<feature type="compositionally biased region" description="Polar residues" evidence="1">
    <location>
        <begin position="525"/>
        <end position="553"/>
    </location>
</feature>
<dbReference type="Pfam" id="PF15232">
    <property type="entry name" value="DUF4585"/>
    <property type="match status" value="1"/>
</dbReference>
<evidence type="ECO:0000313" key="4">
    <source>
        <dbReference type="Proteomes" id="UP001557470"/>
    </source>
</evidence>
<feature type="compositionally biased region" description="Basic and acidic residues" evidence="1">
    <location>
        <begin position="960"/>
        <end position="985"/>
    </location>
</feature>
<dbReference type="PANTHER" id="PTHR33775:SF4">
    <property type="entry name" value="CHROMOSOME 4 OPEN READING FRAME 54"/>
    <property type="match status" value="1"/>
</dbReference>
<keyword evidence="4" id="KW-1185">Reference proteome</keyword>
<feature type="region of interest" description="Disordered" evidence="1">
    <location>
        <begin position="516"/>
        <end position="561"/>
    </location>
</feature>
<evidence type="ECO:0000256" key="1">
    <source>
        <dbReference type="SAM" id="MobiDB-lite"/>
    </source>
</evidence>
<feature type="region of interest" description="Disordered" evidence="1">
    <location>
        <begin position="610"/>
        <end position="634"/>
    </location>
</feature>
<reference evidence="3 4" key="1">
    <citation type="submission" date="2024-06" db="EMBL/GenBank/DDBJ databases">
        <authorList>
            <person name="Pan Q."/>
            <person name="Wen M."/>
            <person name="Jouanno E."/>
            <person name="Zahm M."/>
            <person name="Klopp C."/>
            <person name="Cabau C."/>
            <person name="Louis A."/>
            <person name="Berthelot C."/>
            <person name="Parey E."/>
            <person name="Roest Crollius H."/>
            <person name="Montfort J."/>
            <person name="Robinson-Rechavi M."/>
            <person name="Bouchez O."/>
            <person name="Lampietro C."/>
            <person name="Lopez Roques C."/>
            <person name="Donnadieu C."/>
            <person name="Postlethwait J."/>
            <person name="Bobe J."/>
            <person name="Verreycken H."/>
            <person name="Guiguen Y."/>
        </authorList>
    </citation>
    <scope>NUCLEOTIDE SEQUENCE [LARGE SCALE GENOMIC DNA]</scope>
    <source>
        <strain evidence="3">Up_M1</strain>
        <tissue evidence="3">Testis</tissue>
    </source>
</reference>
<comment type="caution">
    <text evidence="3">The sequence shown here is derived from an EMBL/GenBank/DDBJ whole genome shotgun (WGS) entry which is preliminary data.</text>
</comment>
<feature type="compositionally biased region" description="Polar residues" evidence="1">
    <location>
        <begin position="986"/>
        <end position="998"/>
    </location>
</feature>
<gene>
    <name evidence="3" type="ORF">UPYG_G00240610</name>
</gene>
<feature type="region of interest" description="Disordered" evidence="1">
    <location>
        <begin position="1442"/>
        <end position="1514"/>
    </location>
</feature>
<accession>A0ABD0WFD2</accession>
<dbReference type="Proteomes" id="UP001557470">
    <property type="component" value="Unassembled WGS sequence"/>
</dbReference>
<feature type="compositionally biased region" description="Polar residues" evidence="1">
    <location>
        <begin position="1177"/>
        <end position="1186"/>
    </location>
</feature>
<dbReference type="PANTHER" id="PTHR33775">
    <property type="entry name" value="CARDIAC-ENRICHED FHL2-INTERACTING PROTEIN-RELATED"/>
    <property type="match status" value="1"/>
</dbReference>
<feature type="region of interest" description="Disordered" evidence="1">
    <location>
        <begin position="1275"/>
        <end position="1299"/>
    </location>
</feature>
<feature type="compositionally biased region" description="Basic and acidic residues" evidence="1">
    <location>
        <begin position="721"/>
        <end position="730"/>
    </location>
</feature>
<dbReference type="EMBL" id="JAGEUA010000007">
    <property type="protein sequence ID" value="KAL0970337.1"/>
    <property type="molecule type" value="Genomic_DNA"/>
</dbReference>
<feature type="compositionally biased region" description="Low complexity" evidence="1">
    <location>
        <begin position="1166"/>
        <end position="1176"/>
    </location>
</feature>
<feature type="region of interest" description="Disordered" evidence="1">
    <location>
        <begin position="721"/>
        <end position="740"/>
    </location>
</feature>
<proteinExistence type="predicted"/>
<feature type="compositionally biased region" description="Polar residues" evidence="1">
    <location>
        <begin position="945"/>
        <end position="959"/>
    </location>
</feature>
<sequence>MPSRKDATETQDESKYVDLVTDGMKTVNVYVTGEGSQMAIHEGKEDLTADEKSRGDTVLARKVTDHIKRDKEYFIAKECPKGYLSGFLGTICFSEVPILNENIMDCTESQVVVNGEVQAERTRDVSPLKIEEAENPPVEEQDDTDLQYTDMLSEQSESDDDVSLVPGDCDDGVAFNAEDESHYITTHEIQLSEFSDHDVDYDIDQGWDDNHVYSFIDYAAFDSDVTMPGKEERLKSNQGQANSGAAVSTTLEVDLRDGDKCAISDESLSKNQKNVGGPIHLSIKTTSQAINEPSNFYENEHILYHAKHAADMSRYIFRADANGEKLCDSAKCFIAAPGRLHISSKLKGKDLNEYSSGTSSAVSELDDADKEVRNLTARAFKSLAYPYFDPFNFSTSSESSASELGVNRWSTFVDLKYGNLNMSKAREPNRVSNKSSTSSSEFTNPKEKMGHKGLTLTTKPPSNKLFALKGALSGPYNASSAAKKFELMGKFGQRHSGVITLTETLNFRCNVTSGLPGSDRRSKFAQKSTGSRSIDTVTNTLPSGQESEASKQPCNPGETMEGTHKKAIFASSLLKNVISKKMQFEQERKMERGEIREPHTQPPCFIKQETEMTHRERDRATPKASKDFQRRSSKYSEANSDLTIVCVDELGDLVDTSSSDAKFDGRRQDLASGTHLVATHEVGFDAKKEAIDAPKSTLLRSQNSAFRSWRDGELMFQTELKNEKTLKEKPSSSPQSQEKMDLYTDSRNGKLTKMSHLFVPSIQLLSNDDVSKKVPTVNNSTRAHADKRGMALCTNNTLYVADPRNVVAPKSPEIKISLRSIKENKGDQFNVSKLVPPNIASNSVNLLKPGEESRCQALAAALKAESSDKIPHFTVRDIRDHKGKLQTPIHQVRDVRKLVKSSYHFVSLENNATAGDPQSDQKLSKQGTYRKPASLSPIIIKCQSVNTNGNGKQSGNLIENSKRTPNEDSFDVDRSLPQQEGDKNDLQQPKGTVPSDNSKQVKGDSSEEPIGLPIETITVTKKREKTPDMAEKIKPESNISNMAALEKLQAAVKTMEQLYVFDRNEWKRKSEPHSELSDSHVLPLISSEEYGPEVPMATMTTPIKDKLTQENCFKHSDKALHETMPTKHQKEPPNTYYIPISRDVSKPFTLQAGTPEVTKNVIKVSSKASGNSKSNGQKVSLQPPASTQSAYCKGFSSVSPKLTVSGKITQPLRNAEERESGRVGERPVQFSRALAEPQNYLTIPVKTQVASAKQGVTSSGEGREKTAVYTFTGTRSQNRNASPPGLAGARMQDETGQSPQKRATVIMETRAQDTPSSTIFHHVPMGLAPAQPQVYCFSPGIAPHAMPQVDHFQHTQRKMLFDPTTGNYYLVDTPIQPVTRRLFDPETGQYVDVPISQQPMSPLPISMPTMPMPMSPLAMSSGSYGPTYMIYPGFMPTVPATPTLIPARMPSQPSMQSEQEDSGDKGRSSQPDYMESPYYLATGSGKSPQAGGSAMGQVNTRPGLQGFSNGKQPVISISSQQGPRIIAPASFDGTTMSFVLEHR</sequence>
<protein>
    <recommendedName>
        <fullName evidence="2">DUF4585 domain-containing protein</fullName>
    </recommendedName>
</protein>
<dbReference type="InterPro" id="IPR027838">
    <property type="entry name" value="DUF4585"/>
</dbReference>
<organism evidence="3 4">
    <name type="scientific">Umbra pygmaea</name>
    <name type="common">Eastern mudminnow</name>
    <dbReference type="NCBI Taxonomy" id="75934"/>
    <lineage>
        <taxon>Eukaryota</taxon>
        <taxon>Metazoa</taxon>
        <taxon>Chordata</taxon>
        <taxon>Craniata</taxon>
        <taxon>Vertebrata</taxon>
        <taxon>Euteleostomi</taxon>
        <taxon>Actinopterygii</taxon>
        <taxon>Neopterygii</taxon>
        <taxon>Teleostei</taxon>
        <taxon>Protacanthopterygii</taxon>
        <taxon>Esociformes</taxon>
        <taxon>Umbridae</taxon>
        <taxon>Umbra</taxon>
    </lineage>
</organism>
<feature type="compositionally biased region" description="Basic and acidic residues" evidence="1">
    <location>
        <begin position="1214"/>
        <end position="1225"/>
    </location>
</feature>
<feature type="region of interest" description="Disordered" evidence="1">
    <location>
        <begin position="945"/>
        <end position="1014"/>
    </location>
</feature>
<evidence type="ECO:0000259" key="2">
    <source>
        <dbReference type="Pfam" id="PF15232"/>
    </source>
</evidence>
<feature type="region of interest" description="Disordered" evidence="1">
    <location>
        <begin position="426"/>
        <end position="458"/>
    </location>
</feature>
<dbReference type="InterPro" id="IPR052303">
    <property type="entry name" value="CEFIP"/>
</dbReference>
<evidence type="ECO:0000313" key="3">
    <source>
        <dbReference type="EMBL" id="KAL0970337.1"/>
    </source>
</evidence>
<feature type="compositionally biased region" description="Basic and acidic residues" evidence="1">
    <location>
        <begin position="610"/>
        <end position="630"/>
    </location>
</feature>
<feature type="domain" description="DUF4585" evidence="2">
    <location>
        <begin position="1353"/>
        <end position="1418"/>
    </location>
</feature>
<name>A0ABD0WFD2_UMBPY</name>
<feature type="region of interest" description="Disordered" evidence="1">
    <location>
        <begin position="910"/>
        <end position="930"/>
    </location>
</feature>
<feature type="region of interest" description="Disordered" evidence="1">
    <location>
        <begin position="1166"/>
        <end position="1186"/>
    </location>
</feature>
<feature type="compositionally biased region" description="Polar residues" evidence="1">
    <location>
        <begin position="910"/>
        <end position="927"/>
    </location>
</feature>
<feature type="region of interest" description="Disordered" evidence="1">
    <location>
        <begin position="1208"/>
        <end position="1227"/>
    </location>
</feature>
<feature type="compositionally biased region" description="Polar residues" evidence="1">
    <location>
        <begin position="1496"/>
        <end position="1514"/>
    </location>
</feature>